<comment type="caution">
    <text evidence="1">The sequence shown here is derived from an EMBL/GenBank/DDBJ whole genome shotgun (WGS) entry which is preliminary data.</text>
</comment>
<evidence type="ECO:0000313" key="1">
    <source>
        <dbReference type="EMBL" id="PVY44792.1"/>
    </source>
</evidence>
<dbReference type="InterPro" id="IPR011050">
    <property type="entry name" value="Pectin_lyase_fold/virulence"/>
</dbReference>
<accession>A0A2U1B859</accession>
<dbReference type="EMBL" id="QEKH01000005">
    <property type="protein sequence ID" value="PVY44792.1"/>
    <property type="molecule type" value="Genomic_DNA"/>
</dbReference>
<evidence type="ECO:0000313" key="2">
    <source>
        <dbReference type="Proteomes" id="UP000245959"/>
    </source>
</evidence>
<protein>
    <submittedName>
        <fullName evidence="1">Uncharacterized protein</fullName>
    </submittedName>
</protein>
<dbReference type="Proteomes" id="UP000245959">
    <property type="component" value="Unassembled WGS sequence"/>
</dbReference>
<gene>
    <name evidence="1" type="ORF">C8D82_105121</name>
</gene>
<organism evidence="1 2">
    <name type="scientific">Victivallis vadensis</name>
    <dbReference type="NCBI Taxonomy" id="172901"/>
    <lineage>
        <taxon>Bacteria</taxon>
        <taxon>Pseudomonadati</taxon>
        <taxon>Lentisphaerota</taxon>
        <taxon>Lentisphaeria</taxon>
        <taxon>Victivallales</taxon>
        <taxon>Victivallaceae</taxon>
        <taxon>Victivallis</taxon>
    </lineage>
</organism>
<dbReference type="InterPro" id="IPR012332">
    <property type="entry name" value="Autotransporter_pectin_lyase_C"/>
</dbReference>
<dbReference type="InterPro" id="IPR006626">
    <property type="entry name" value="PbH1"/>
</dbReference>
<keyword evidence="2" id="KW-1185">Reference proteome</keyword>
<proteinExistence type="predicted"/>
<reference evidence="1 2" key="1">
    <citation type="submission" date="2018-04" db="EMBL/GenBank/DDBJ databases">
        <title>Genomic Encyclopedia of Type Strains, Phase IV (KMG-IV): sequencing the most valuable type-strain genomes for metagenomic binning, comparative biology and taxonomic classification.</title>
        <authorList>
            <person name="Goeker M."/>
        </authorList>
    </citation>
    <scope>NUCLEOTIDE SEQUENCE [LARGE SCALE GENOMIC DNA]</scope>
    <source>
        <strain evidence="1 2">DSM 14823</strain>
    </source>
</reference>
<name>A0A2U1B859_9BACT</name>
<dbReference type="Gene3D" id="2.160.20.20">
    <property type="match status" value="1"/>
</dbReference>
<sequence>MKNEEWTPIGTSKNAFRGTFDGDGNTVSNLYINQPSQSDVGFFGFTRDGEVKNLIIENADVTGYLDVGAVAGTPYTSKYTNITLTGTVKVEGFAYVGGMFGKNAYANLTGLTIDAVAGSYVKAESENYRTYVGGVVGFMGEGNITVKDVTSNINVSGSTCDVGGIAGIAHYGNTFINVTCFAQEVVLVNALDEGDHLEVGGIAGVWHNQAGNTVQMINCKVENTELKSSLNGVEQDVSANTVTGKAYNAESETSGSLLVGQNVTIDDATGKYTGGEFTVSGPDAVDVLNGKLADGMQAYPESDGSLVVDEAGYVAIVDDVRYKTLAEALEAAQAGGTVTLLDDVALDATLEIAKNVTLELAGFTVTGNVIVQGDADVTFRGGVMTAASGNSVIDVKGSAVLNLDGMTVDGGNALNVRSSVHAVVYESVGGLHITGSEILGGTLKHDENCGSIGSNSAAHAVYAYGSSGGSISIENSTLKGGNGKTDATYTGYVSQLFVGGNVALQLGGNAAVEIKNTTIHGGDSDWYNAADAINVSNTFDGTLSISGSSKISGGNALNGTGQNWGYGGQGIYTHQTTGCTQIDIRDSEITGGDGGGSWDGSGIELNKNVSTNIENSTIASGQGAAGGNAGSISINSRVSEVDVTLKDVTLNGDGNGNDVIKGATDGIKIAGEITIAGGTLEDVTFSEIETGTVIKTAGTGAVDVSSVTGTTSVPVFNEATGEYEFEPAAVSVNGKAYRTLAEAVAAAQDGDTVTVLGNISGETVTVDKNLTIVGTRTGEEYVGVLNDVIMNAGAGVTLSVKDLKFGGNSYVSAGSAAALNVEGCYADVTPSKITGRSAFIVTGTSEVSTGLLLTVKNNTIIASKGGNQAGDAYAAAIFGWSYLADGSEISGNTFGSETVPYNFIAVKTMNAMAGAVIKVGNNTIYGSNASFDFYAFDFFQNNSRANVYTVLLDGNAVTNANAGTSENSFVFACVEANAGSFGPGHAQVLITGSNTQDGNVVALDQLDLTEGQYSYAGTSVTLDADGKITAGDFAGDLAAVLPALAADLFVTSDGVVQPIAAADVSTLYVNGEWAVTPDTVTGTILDDGKYYDINAFVSMEAATAAQTEETEIISITSGIYDGNAIQFVKGVEVASESAVFSNVWSFGVNSDTGRDFDMETAEKFTVTGDLTVGQFYAEKNANVYVKIDGNLTTVGSFGAKLATQVDVNGTVTVTPPQNGAAQVMVYGTMNVTGKLESTSGAMGAVLRVGDASYETEYGKGGTLNVSGSDASIVLRNTTGSAIPVTVSAFSSLTIADGATFINETGGLKNLGTVTVNNGTLTLSEAFENSGTLNFSNTTTDFGTVANADGGMVNFLGGNEISGTVLGGGDVNFNGILSFEEAAEGEPSVIAQKNGAAVTLKAGKDVLTGKVAAEDVNVGGMASGMVSGVEQLVLQGGSLALEDLTIHAGSSLTMDLNSSFAFSGTVAVNQAGVVVDGTTAYVYGAGSFTVDASAFTTGSYKVIDYTGTAVQDYSFVSNLGELENKLIFNNDLYITDKNAEILYVSNSYTGDAGDVTADGNILGYNAFATAKEAFSSANSSGGATIDLQDEVYTYAAPQGTGVELTNAGTYTVINGKGVLLNYELEVNPDKADGEYLLNVEDAHLTLTKLTLRANATMTVTDSRIDYNAFEGGSAYLSVYTNSVLNVSGSTIGFDPRQSKVNDPADLPDAGTGAGAYWNWAPTWNIYGTANIEDSTLFAYVGQANQAGFDVRGNGTATITGSEVSLALLNVGTSYEENKLDPAADKSNLLATLTLDGTTVRNTQYRGDYTTQNGINVGQEDGTSAGKLVIRNGSDIDFTVLTYNDAREIGLSVRNDKSSVEISDSTFKAPSITNNGTITVSGSELKADEVKNDGTILVSGTSVLNISALTGEIVLVDGATLTDSSVGGTVSAEGNVSVAGTTSVDRLVLKGVRGENSELSIGADAVVAVKQLEVGTGLQKPDLVPGDPAAREYFSKAQIDGALTVDRANQAGAIYIRPYAELVVTGTLNVKGEVHNRGSLVVDGGTMNISDWETPKLLGYTTGDSLTVTNQGSMILTGVSAVTFGEAHASKAEMGVEAQYADGMFATISAGGKFEADTLAFRNDDDVTLTVTGEGSSFKLYSASGRTVTGTYNYAVNEGAIIVAEKASFDVSGLANAEFVNSGSITLSSASAKFATLTNNGTFTVSGTSTLNIGSVNAASGDAHRIQIAAGTTLKDSVIGGDLRVLGDLTVDGELALGNGGIWCGYGSTQTTATISGGMITAKYAMFQYGTYVISADMTLDYGYLSYGGTFTVNSTIKASGQSGEPFYVRGDVTLADGGKLLIDKALWLDYEGAVLTVADGAAVEAGGLKLIADTSMNVNGGSVKVGNTLENNGTFTVSGASTLNIGKLTGNTLQVVADTTLTDSVIGGNVSVGFNAENAADTTLTLAGDTSIGTLYVGKENRTNDYKFVIAGEETTVKLGSLYSRTGSTMTISNGATLDISDYWQSKGMVTVDASTINHSGYNFYVYNNDSTDTAAIALMNGAVLNHINAYSLTLGSTTETVSGVAKGNASVTLEGGSTLNVNRLYLNATGTVEEVAGAEAKTSLTAVDSTVTARGEVGIGAGATVSLGNSAFTANTLISSGAIVMDSLSTITCAGAFTSTGTITARVDAAQSGVSFVQKLINASTLTVNDSLTVEGGREGAQLVATGNALWLDNSDKSTILINSEYAGEVGSAIAGRDGYFFGFNALTEYSTSIGADSAVEFTGGSYSFADGFSFTGREFTVSGDTSFDKVTGGAVAVTGGTLSIGTVELTADVTALSGALLAFSGSGMADLANLVLTVSDTTAMANRTKYVLATGVKDDSFAVTLNGETYELNVRKDGLLVGVENGELYVQKTDDWFNKAGDSSLTVLPANGYAFGGSDMHESAVMSVERDLNVATNGQNAGARVYGGGLLRNDALFSGTQKCEVTVTAGGVGKGVIGGNRVESGSIGGTLTSSVTIDSADGTFGFIVGGNQLTGGELNGFGGTSVTIQNGTFSMWISGGSVAGGDAAAQVMGNTNVTITGGTFNGTGVFGGGFVQENGTLNQVGNTNVTISGGTFAGNIYGGHGATNKDASPNGVLFGNTNITISGGIFNGNIYGGGFDQSKVQGDTHITFTGTAGADFSVNGIIDGDASNARYWSKGSFVTGDRYLTFDAFTGEFGATLITNIDQMEVTGGSDVNLKNQLDLSEVSQWEFDFGSSLEGFAQNDLAGDTLVLSGWEDQLGDEGWTVMSGSSITGFGEMEVTNGSNLIFAWNADEQYYLGSIGDEQFKLSMEDGAMKLAKLA</sequence>
<dbReference type="SMART" id="SM00710">
    <property type="entry name" value="PbH1"/>
    <property type="match status" value="14"/>
</dbReference>
<dbReference type="SUPFAM" id="SSF51126">
    <property type="entry name" value="Pectin lyase-like"/>
    <property type="match status" value="3"/>
</dbReference>